<dbReference type="Gene3D" id="3.30.590.20">
    <property type="match status" value="1"/>
</dbReference>
<name>A0A1T4VGW8_9FIRM</name>
<evidence type="ECO:0000256" key="3">
    <source>
        <dbReference type="ARBA" id="ARBA00022741"/>
    </source>
</evidence>
<dbReference type="EMBL" id="FUXZ01000005">
    <property type="protein sequence ID" value="SKA64214.1"/>
    <property type="molecule type" value="Genomic_DNA"/>
</dbReference>
<keyword evidence="7" id="KW-1185">Reference proteome</keyword>
<dbReference type="Proteomes" id="UP000190814">
    <property type="component" value="Unassembled WGS sequence"/>
</dbReference>
<dbReference type="EC" id="6.3.2.2" evidence="1"/>
<protein>
    <recommendedName>
        <fullName evidence="1">glutamate--cysteine ligase</fullName>
        <ecNumber evidence="1">6.3.2.2</ecNumber>
    </recommendedName>
</protein>
<evidence type="ECO:0000313" key="7">
    <source>
        <dbReference type="Proteomes" id="UP000190814"/>
    </source>
</evidence>
<dbReference type="OrthoDB" id="9780152at2"/>
<evidence type="ECO:0000256" key="5">
    <source>
        <dbReference type="ARBA" id="ARBA00048819"/>
    </source>
</evidence>
<dbReference type="InterPro" id="IPR006336">
    <property type="entry name" value="GCS2"/>
</dbReference>
<gene>
    <name evidence="6" type="ORF">SAMN02745111_00926</name>
</gene>
<dbReference type="InterPro" id="IPR014746">
    <property type="entry name" value="Gln_synth/guanido_kin_cat_dom"/>
</dbReference>
<dbReference type="Pfam" id="PF04107">
    <property type="entry name" value="GCS2"/>
    <property type="match status" value="1"/>
</dbReference>
<keyword evidence="2 6" id="KW-0436">Ligase</keyword>
<dbReference type="GO" id="GO:0004357">
    <property type="term" value="F:glutamate-cysteine ligase activity"/>
    <property type="evidence" value="ECO:0007669"/>
    <property type="project" value="UniProtKB-EC"/>
</dbReference>
<sequence>MSIYEDIVQYIKSGETSNKKLGLEIEHFVVNEEGVQITFEQIVPLIEEVAKGIGAKPLYTDGYVVGYVSEEYVITLEPACQFEISINPYERIEDIKRVYEDFRQLWDKEFEQIGYHIEVGGVLPAVENGKILPIDIPLSKKNRYKYMDAYFKSSGKYGEYMMRASGSTQISVDYKSEDDLRRKLEVLQIISPIISIMFENKSNPDYVLPESDGKKHLIRIQEWEALDKDRTGFLDHSIVDFGYRKIAEDVVHTPLILLTENGETSYVGNKNALDLINEKIIDYDNASDDEKKRYIEHFISMGFYHFRIKKYIEIRVADAVPIDVAVAFAALIKGLIYNAANIDRLLDKYKSITTIDDINEAIQSVEKDGFDAEIYDGRKAIEHAEKLLSIASDGLDNEEKEYLKYVRDFWN</sequence>
<dbReference type="SUPFAM" id="SSF55931">
    <property type="entry name" value="Glutamine synthetase/guanido kinase"/>
    <property type="match status" value="1"/>
</dbReference>
<dbReference type="GO" id="GO:0005524">
    <property type="term" value="F:ATP binding"/>
    <property type="evidence" value="ECO:0007669"/>
    <property type="project" value="UniProtKB-KW"/>
</dbReference>
<dbReference type="PANTHER" id="PTHR34378">
    <property type="entry name" value="GLUTAMATE--CYSTEINE LIGASE, CHLOROPLASTIC"/>
    <property type="match status" value="1"/>
</dbReference>
<evidence type="ECO:0000256" key="1">
    <source>
        <dbReference type="ARBA" id="ARBA00012220"/>
    </source>
</evidence>
<dbReference type="PANTHER" id="PTHR34378:SF1">
    <property type="entry name" value="GLUTAMATE--CYSTEINE LIGASE, CHLOROPLASTIC"/>
    <property type="match status" value="1"/>
</dbReference>
<dbReference type="GO" id="GO:0006750">
    <property type="term" value="P:glutathione biosynthetic process"/>
    <property type="evidence" value="ECO:0007669"/>
    <property type="project" value="InterPro"/>
</dbReference>
<dbReference type="RefSeq" id="WP_078765803.1">
    <property type="nucleotide sequence ID" value="NZ_FUXZ01000005.1"/>
</dbReference>
<evidence type="ECO:0000313" key="6">
    <source>
        <dbReference type="EMBL" id="SKA64214.1"/>
    </source>
</evidence>
<keyword evidence="4" id="KW-0067">ATP-binding</keyword>
<dbReference type="InterPro" id="IPR035434">
    <property type="entry name" value="GCL_bact_plant"/>
</dbReference>
<dbReference type="STRING" id="39495.SAMN02745111_00926"/>
<reference evidence="6 7" key="1">
    <citation type="submission" date="2017-02" db="EMBL/GenBank/DDBJ databases">
        <authorList>
            <person name="Peterson S.W."/>
        </authorList>
    </citation>
    <scope>NUCLEOTIDE SEQUENCE [LARGE SCALE GENOMIC DNA]</scope>
    <source>
        <strain evidence="6 7">ATCC 35992</strain>
    </source>
</reference>
<proteinExistence type="predicted"/>
<organism evidence="6 7">
    <name type="scientific">Eubacterium uniforme</name>
    <dbReference type="NCBI Taxonomy" id="39495"/>
    <lineage>
        <taxon>Bacteria</taxon>
        <taxon>Bacillati</taxon>
        <taxon>Bacillota</taxon>
        <taxon>Clostridia</taxon>
        <taxon>Eubacteriales</taxon>
        <taxon>Eubacteriaceae</taxon>
        <taxon>Eubacterium</taxon>
    </lineage>
</organism>
<evidence type="ECO:0000256" key="2">
    <source>
        <dbReference type="ARBA" id="ARBA00022598"/>
    </source>
</evidence>
<comment type="catalytic activity">
    <reaction evidence="5">
        <text>L-cysteine + L-glutamate + ATP = gamma-L-glutamyl-L-cysteine + ADP + phosphate + H(+)</text>
        <dbReference type="Rhea" id="RHEA:13285"/>
        <dbReference type="ChEBI" id="CHEBI:15378"/>
        <dbReference type="ChEBI" id="CHEBI:29985"/>
        <dbReference type="ChEBI" id="CHEBI:30616"/>
        <dbReference type="ChEBI" id="CHEBI:35235"/>
        <dbReference type="ChEBI" id="CHEBI:43474"/>
        <dbReference type="ChEBI" id="CHEBI:58173"/>
        <dbReference type="ChEBI" id="CHEBI:456216"/>
        <dbReference type="EC" id="6.3.2.2"/>
    </reaction>
</comment>
<accession>A0A1T4VGW8</accession>
<dbReference type="AlphaFoldDB" id="A0A1T4VGW8"/>
<evidence type="ECO:0000256" key="4">
    <source>
        <dbReference type="ARBA" id="ARBA00022840"/>
    </source>
</evidence>
<keyword evidence="3" id="KW-0547">Nucleotide-binding</keyword>